<dbReference type="InterPro" id="IPR013106">
    <property type="entry name" value="Ig_V-set"/>
</dbReference>
<dbReference type="OrthoDB" id="9945861at2759"/>
<dbReference type="SMART" id="SM00406">
    <property type="entry name" value="IGv"/>
    <property type="match status" value="1"/>
</dbReference>
<reference evidence="3" key="2">
    <citation type="submission" date="2025-09" db="UniProtKB">
        <authorList>
            <consortium name="Ensembl"/>
        </authorList>
    </citation>
    <scope>IDENTIFICATION</scope>
</reference>
<dbReference type="PANTHER" id="PTHR23267">
    <property type="entry name" value="IMMUNOGLOBULIN LIGHT CHAIN"/>
    <property type="match status" value="1"/>
</dbReference>
<accession>A0A8C6VMH7</accession>
<dbReference type="InterPro" id="IPR050150">
    <property type="entry name" value="IgV_Light_Chain"/>
</dbReference>
<evidence type="ECO:0000256" key="1">
    <source>
        <dbReference type="SAM" id="SignalP"/>
    </source>
</evidence>
<dbReference type="InterPro" id="IPR007110">
    <property type="entry name" value="Ig-like_dom"/>
</dbReference>
<dbReference type="InterPro" id="IPR013783">
    <property type="entry name" value="Ig-like_fold"/>
</dbReference>
<dbReference type="PROSITE" id="PS50835">
    <property type="entry name" value="IG_LIKE"/>
    <property type="match status" value="1"/>
</dbReference>
<sequence length="127" mass="14093">MDWTLLLLLFSYSPGAMCQYTLTQEPALSVSLGEPVKLSCSISSGYHFSDFHNPNTIGWLQQKSGEAPRFVHCDGCSRGEGIPDRFTGTRSGNNGYLTITNLQAEDEADYYCLMWYSSGSVFHSDTN</sequence>
<organism evidence="3 4">
    <name type="scientific">Naja naja</name>
    <name type="common">Indian cobra</name>
    <dbReference type="NCBI Taxonomy" id="35670"/>
    <lineage>
        <taxon>Eukaryota</taxon>
        <taxon>Metazoa</taxon>
        <taxon>Chordata</taxon>
        <taxon>Craniata</taxon>
        <taxon>Vertebrata</taxon>
        <taxon>Euteleostomi</taxon>
        <taxon>Lepidosauria</taxon>
        <taxon>Squamata</taxon>
        <taxon>Bifurcata</taxon>
        <taxon>Unidentata</taxon>
        <taxon>Episquamata</taxon>
        <taxon>Toxicofera</taxon>
        <taxon>Serpentes</taxon>
        <taxon>Colubroidea</taxon>
        <taxon>Elapidae</taxon>
        <taxon>Elapinae</taxon>
        <taxon>Naja</taxon>
    </lineage>
</organism>
<dbReference type="Pfam" id="PF07686">
    <property type="entry name" value="V-set"/>
    <property type="match status" value="1"/>
</dbReference>
<dbReference type="Ensembl" id="ENSNNAT00000008253.1">
    <property type="protein sequence ID" value="ENSNNAP00000007867.1"/>
    <property type="gene ID" value="ENSNNAG00000005275.1"/>
</dbReference>
<dbReference type="GeneTree" id="ENSGT00940000154179"/>
<feature type="chain" id="PRO_5034935457" description="Ig-like domain-containing protein" evidence="1">
    <location>
        <begin position="19"/>
        <end position="127"/>
    </location>
</feature>
<evidence type="ECO:0000259" key="2">
    <source>
        <dbReference type="PROSITE" id="PS50835"/>
    </source>
</evidence>
<proteinExistence type="predicted"/>
<evidence type="ECO:0000313" key="3">
    <source>
        <dbReference type="Ensembl" id="ENSNNAP00000007867.1"/>
    </source>
</evidence>
<evidence type="ECO:0000313" key="4">
    <source>
        <dbReference type="Proteomes" id="UP000694559"/>
    </source>
</evidence>
<dbReference type="InterPro" id="IPR003599">
    <property type="entry name" value="Ig_sub"/>
</dbReference>
<dbReference type="OMA" id="NCQSICT"/>
<name>A0A8C6VMH7_NAJNA</name>
<reference evidence="3" key="1">
    <citation type="submission" date="2025-08" db="UniProtKB">
        <authorList>
            <consortium name="Ensembl"/>
        </authorList>
    </citation>
    <scope>IDENTIFICATION</scope>
</reference>
<dbReference type="Proteomes" id="UP000694559">
    <property type="component" value="Unplaced"/>
</dbReference>
<feature type="signal peptide" evidence="1">
    <location>
        <begin position="1"/>
        <end position="18"/>
    </location>
</feature>
<dbReference type="AlphaFoldDB" id="A0A8C6VMH7"/>
<dbReference type="SMART" id="SM00409">
    <property type="entry name" value="IG"/>
    <property type="match status" value="1"/>
</dbReference>
<dbReference type="SUPFAM" id="SSF48726">
    <property type="entry name" value="Immunoglobulin"/>
    <property type="match status" value="1"/>
</dbReference>
<feature type="domain" description="Ig-like" evidence="2">
    <location>
        <begin position="14"/>
        <end position="112"/>
    </location>
</feature>
<keyword evidence="1" id="KW-0732">Signal</keyword>
<dbReference type="Gene3D" id="2.60.40.10">
    <property type="entry name" value="Immunoglobulins"/>
    <property type="match status" value="1"/>
</dbReference>
<protein>
    <recommendedName>
        <fullName evidence="2">Ig-like domain-containing protein</fullName>
    </recommendedName>
</protein>
<keyword evidence="4" id="KW-1185">Reference proteome</keyword>
<dbReference type="InterPro" id="IPR036179">
    <property type="entry name" value="Ig-like_dom_sf"/>
</dbReference>